<dbReference type="AlphaFoldDB" id="A0A6J4U6K6"/>
<feature type="compositionally biased region" description="Basic and acidic residues" evidence="1">
    <location>
        <begin position="218"/>
        <end position="227"/>
    </location>
</feature>
<feature type="compositionally biased region" description="Basic residues" evidence="1">
    <location>
        <begin position="110"/>
        <end position="135"/>
    </location>
</feature>
<feature type="compositionally biased region" description="Basic residues" evidence="1">
    <location>
        <begin position="202"/>
        <end position="217"/>
    </location>
</feature>
<dbReference type="EMBL" id="CADCWC010000295">
    <property type="protein sequence ID" value="CAA9542213.1"/>
    <property type="molecule type" value="Genomic_DNA"/>
</dbReference>
<feature type="compositionally biased region" description="Low complexity" evidence="1">
    <location>
        <begin position="45"/>
        <end position="54"/>
    </location>
</feature>
<name>A0A6J4U6K6_9ACTN</name>
<evidence type="ECO:0000313" key="2">
    <source>
        <dbReference type="EMBL" id="CAA9542213.1"/>
    </source>
</evidence>
<feature type="compositionally biased region" description="Basic residues" evidence="1">
    <location>
        <begin position="18"/>
        <end position="32"/>
    </location>
</feature>
<feature type="compositionally biased region" description="Basic residues" evidence="1">
    <location>
        <begin position="259"/>
        <end position="276"/>
    </location>
</feature>
<protein>
    <submittedName>
        <fullName evidence="2">Uncharacterized protein</fullName>
    </submittedName>
</protein>
<feature type="region of interest" description="Disordered" evidence="1">
    <location>
        <begin position="1"/>
        <end position="85"/>
    </location>
</feature>
<organism evidence="2">
    <name type="scientific">uncultured Thermoleophilia bacterium</name>
    <dbReference type="NCBI Taxonomy" id="1497501"/>
    <lineage>
        <taxon>Bacteria</taxon>
        <taxon>Bacillati</taxon>
        <taxon>Actinomycetota</taxon>
        <taxon>Thermoleophilia</taxon>
        <taxon>environmental samples</taxon>
    </lineage>
</organism>
<feature type="compositionally biased region" description="Basic residues" evidence="1">
    <location>
        <begin position="159"/>
        <end position="173"/>
    </location>
</feature>
<accession>A0A6J4U6K6</accession>
<feature type="non-terminal residue" evidence="2">
    <location>
        <position position="1"/>
    </location>
</feature>
<feature type="region of interest" description="Disordered" evidence="1">
    <location>
        <begin position="110"/>
        <end position="276"/>
    </location>
</feature>
<gene>
    <name evidence="2" type="ORF">AVDCRST_MAG79-1960</name>
</gene>
<sequence>EGAARAPHARPDRPPGVRGRRPRGGARGRQPVRRLPQPLRRRGPRLAVPVPARQPVRRQRAARGVLPDRHARDLDAVDPDRPGRRVRVPLRPVQHRRQRPAHHRFRGRLRRSTRGGRRDGRARRRAGGRAGRHAVGRAAGRPEGIPRGPRSHLHDHAELHRRRYRRLPRRLGRPARDRRPTRLGGAAGEHDVPRPLGGRPGCAHRPRRRPRRRRRVLGHPEPHDARLRGARRRLQPRGGSLRGRLGAALDRAGDGHLGAVRRARGRGGGARRPRAA</sequence>
<feature type="compositionally biased region" description="Low complexity" evidence="1">
    <location>
        <begin position="236"/>
        <end position="250"/>
    </location>
</feature>
<evidence type="ECO:0000256" key="1">
    <source>
        <dbReference type="SAM" id="MobiDB-lite"/>
    </source>
</evidence>
<feature type="non-terminal residue" evidence="2">
    <location>
        <position position="276"/>
    </location>
</feature>
<reference evidence="2" key="1">
    <citation type="submission" date="2020-02" db="EMBL/GenBank/DDBJ databases">
        <authorList>
            <person name="Meier V. D."/>
        </authorList>
    </citation>
    <scope>NUCLEOTIDE SEQUENCE</scope>
    <source>
        <strain evidence="2">AVDCRST_MAG79</strain>
    </source>
</reference>
<proteinExistence type="predicted"/>
<feature type="compositionally biased region" description="Basic and acidic residues" evidence="1">
    <location>
        <begin position="66"/>
        <end position="83"/>
    </location>
</feature>